<sequence length="285" mass="31242">MGGVWRQVIPFGLPSLLATRLGYARLLQTSSLHGIAEEGTSGPETSSSLDQEGSDLETDGEQQLKEEILQASLPFVHTHGWSQDAIAQGAETLGYSSMVHGMFPGGGVDLVNYFYGQCNSKLDGSLKAAIKAAEENQELRKGTTAFIAAAVEERLRMNIEYHDSWHWALALHASPSNMPKALHNIGTLMDTIWYHAGDRSYDFNWYTKRGILAAVYKSTELCMLQDKSEDFQDTWAFMNRRLSDVHSVGKCVREGASFLGGAGNLVKAGILTALNMAGMNSKSRF</sequence>
<comment type="similarity">
    <text evidence="3 8">Belongs to the COQ9 family.</text>
</comment>
<dbReference type="Pfam" id="PF21392">
    <property type="entry name" value="COQ9_N"/>
    <property type="match status" value="1"/>
</dbReference>
<dbReference type="Gene3D" id="1.10.357.10">
    <property type="entry name" value="Tetracycline Repressor, domain 2"/>
    <property type="match status" value="1"/>
</dbReference>
<accession>A0A0P4W7A6</accession>
<keyword evidence="6 8" id="KW-0446">Lipid-binding</keyword>
<dbReference type="FunFam" id="1.10.357.10:FF:000004">
    <property type="entry name" value="Ubiquinone biosynthesis protein COQ9, mitochondrial"/>
    <property type="match status" value="1"/>
</dbReference>
<evidence type="ECO:0000256" key="4">
    <source>
        <dbReference type="ARBA" id="ARBA00022688"/>
    </source>
</evidence>
<proteinExistence type="inferred from homology"/>
<dbReference type="PANTHER" id="PTHR21427:SF19">
    <property type="entry name" value="UBIQUINONE BIOSYNTHESIS PROTEIN COQ9, MITOCHONDRIAL"/>
    <property type="match status" value="1"/>
</dbReference>
<dbReference type="InterPro" id="IPR013718">
    <property type="entry name" value="COQ9_C"/>
</dbReference>
<feature type="region of interest" description="Disordered" evidence="9">
    <location>
        <begin position="35"/>
        <end position="61"/>
    </location>
</feature>
<evidence type="ECO:0000256" key="3">
    <source>
        <dbReference type="ARBA" id="ARBA00010766"/>
    </source>
</evidence>
<evidence type="ECO:0000256" key="9">
    <source>
        <dbReference type="SAM" id="MobiDB-lite"/>
    </source>
</evidence>
<dbReference type="Pfam" id="PF08511">
    <property type="entry name" value="COQ9"/>
    <property type="match status" value="1"/>
</dbReference>
<keyword evidence="7 8" id="KW-0496">Mitochondrion</keyword>
<feature type="domain" description="Ubiquinone biosynthesis protein COQ9 HTH" evidence="11">
    <location>
        <begin position="61"/>
        <end position="91"/>
    </location>
</feature>
<feature type="domain" description="COQ9 C-terminal" evidence="10">
    <location>
        <begin position="178"/>
        <end position="248"/>
    </location>
</feature>
<name>A0A0P4W7A6_SCYOL</name>
<dbReference type="GO" id="GO:0008289">
    <property type="term" value="F:lipid binding"/>
    <property type="evidence" value="ECO:0007669"/>
    <property type="project" value="UniProtKB-UniRule"/>
</dbReference>
<evidence type="ECO:0000313" key="12">
    <source>
        <dbReference type="EMBL" id="JAI62757.1"/>
    </source>
</evidence>
<evidence type="ECO:0000259" key="10">
    <source>
        <dbReference type="Pfam" id="PF08511"/>
    </source>
</evidence>
<evidence type="ECO:0000256" key="6">
    <source>
        <dbReference type="ARBA" id="ARBA00023121"/>
    </source>
</evidence>
<organism evidence="12">
    <name type="scientific">Scylla olivacea</name>
    <name type="common">Orange mud crab</name>
    <name type="synonym">Cancer olivacea</name>
    <dbReference type="NCBI Taxonomy" id="85551"/>
    <lineage>
        <taxon>Eukaryota</taxon>
        <taxon>Metazoa</taxon>
        <taxon>Ecdysozoa</taxon>
        <taxon>Arthropoda</taxon>
        <taxon>Crustacea</taxon>
        <taxon>Multicrustacea</taxon>
        <taxon>Malacostraca</taxon>
        <taxon>Eumalacostraca</taxon>
        <taxon>Eucarida</taxon>
        <taxon>Decapoda</taxon>
        <taxon>Pleocyemata</taxon>
        <taxon>Brachyura</taxon>
        <taxon>Eubrachyura</taxon>
        <taxon>Portunoidea</taxon>
        <taxon>Portunidae</taxon>
        <taxon>Portuninae</taxon>
        <taxon>Scylla</taxon>
    </lineage>
</organism>
<dbReference type="AlphaFoldDB" id="A0A0P4W7A6"/>
<evidence type="ECO:0000256" key="5">
    <source>
        <dbReference type="ARBA" id="ARBA00022946"/>
    </source>
</evidence>
<evidence type="ECO:0000256" key="2">
    <source>
        <dbReference type="ARBA" id="ARBA00004749"/>
    </source>
</evidence>
<evidence type="ECO:0000256" key="8">
    <source>
        <dbReference type="RuleBase" id="RU366063"/>
    </source>
</evidence>
<dbReference type="EMBL" id="GDRN01077337">
    <property type="protein sequence ID" value="JAI62757.1"/>
    <property type="molecule type" value="Transcribed_RNA"/>
</dbReference>
<keyword evidence="5" id="KW-0809">Transit peptide</keyword>
<evidence type="ECO:0000256" key="7">
    <source>
        <dbReference type="ARBA" id="ARBA00023128"/>
    </source>
</evidence>
<dbReference type="UniPathway" id="UPA00232"/>
<comment type="pathway">
    <text evidence="2 8">Cofactor biosynthesis; ubiquinone biosynthesis.</text>
</comment>
<dbReference type="GO" id="GO:0005743">
    <property type="term" value="C:mitochondrial inner membrane"/>
    <property type="evidence" value="ECO:0007669"/>
    <property type="project" value="TreeGrafter"/>
</dbReference>
<evidence type="ECO:0000259" key="11">
    <source>
        <dbReference type="Pfam" id="PF21392"/>
    </source>
</evidence>
<dbReference type="PANTHER" id="PTHR21427">
    <property type="entry name" value="UBIQUINONE BIOSYNTHESIS PROTEIN COQ9, MITOCHONDRIAL"/>
    <property type="match status" value="1"/>
</dbReference>
<feature type="compositionally biased region" description="Low complexity" evidence="9">
    <location>
        <begin position="37"/>
        <end position="48"/>
    </location>
</feature>
<comment type="subcellular location">
    <subcellularLocation>
        <location evidence="1 8">Mitochondrion</location>
    </subcellularLocation>
</comment>
<dbReference type="GO" id="GO:0006744">
    <property type="term" value="P:ubiquinone biosynthetic process"/>
    <property type="evidence" value="ECO:0007669"/>
    <property type="project" value="UniProtKB-UniRule"/>
</dbReference>
<protein>
    <recommendedName>
        <fullName evidence="8">Ubiquinone biosynthesis protein</fullName>
    </recommendedName>
</protein>
<dbReference type="InterPro" id="IPR048674">
    <property type="entry name" value="COQ9_HTH"/>
</dbReference>
<keyword evidence="4 8" id="KW-0831">Ubiquinone biosynthesis</keyword>
<comment type="function">
    <text evidence="8">Membrane-associated protein that warps the membrane surface to access and bind aromatic isoprenes with high specificity, including ubiquinone (CoQ) isoprene intermediates and presents them directly to Coq7, therefore facilitating the Coq7-mediated hydroxylase step. Participates in the biosynthesis of coenzyme Q, also named ubiquinone, an essential lipid-soluble electron transporter for aerobic cellular respiration.</text>
</comment>
<dbReference type="NCBIfam" id="TIGR02396">
    <property type="entry name" value="diverge_rpsU"/>
    <property type="match status" value="1"/>
</dbReference>
<evidence type="ECO:0000256" key="1">
    <source>
        <dbReference type="ARBA" id="ARBA00004173"/>
    </source>
</evidence>
<dbReference type="InterPro" id="IPR012762">
    <property type="entry name" value="Ubiq_biosynth_COQ9"/>
</dbReference>
<reference evidence="12" key="1">
    <citation type="submission" date="2015-09" db="EMBL/GenBank/DDBJ databases">
        <title>Scylla olivacea transcriptome.</title>
        <authorList>
            <person name="Ikhwanuddin M."/>
        </authorList>
    </citation>
    <scope>NUCLEOTIDE SEQUENCE</scope>
</reference>